<protein>
    <submittedName>
        <fullName evidence="2">Uncharacterized protein</fullName>
    </submittedName>
</protein>
<evidence type="ECO:0000313" key="2">
    <source>
        <dbReference type="EMBL" id="KAJ6703891.1"/>
    </source>
</evidence>
<gene>
    <name evidence="2" type="ORF">OIU85_029787</name>
</gene>
<dbReference type="OrthoDB" id="832644at2759"/>
<comment type="caution">
    <text evidence="2">The sequence shown here is derived from an EMBL/GenBank/DDBJ whole genome shotgun (WGS) entry which is preliminary data.</text>
</comment>
<keyword evidence="1" id="KW-0732">Signal</keyword>
<evidence type="ECO:0000313" key="3">
    <source>
        <dbReference type="Proteomes" id="UP001151529"/>
    </source>
</evidence>
<feature type="chain" id="PRO_5040496788" evidence="1">
    <location>
        <begin position="27"/>
        <end position="132"/>
    </location>
</feature>
<reference evidence="2" key="2">
    <citation type="journal article" date="2023" name="Int. J. Mol. Sci.">
        <title>De Novo Assembly and Annotation of 11 Diverse Shrub Willow (Salix) Genomes Reveals Novel Gene Organization in Sex-Linked Regions.</title>
        <authorList>
            <person name="Hyden B."/>
            <person name="Feng K."/>
            <person name="Yates T.B."/>
            <person name="Jawdy S."/>
            <person name="Cereghino C."/>
            <person name="Smart L.B."/>
            <person name="Muchero W."/>
        </authorList>
    </citation>
    <scope>NUCLEOTIDE SEQUENCE [LARGE SCALE GENOMIC DNA]</scope>
    <source>
        <tissue evidence="2">Shoot tip</tissue>
    </source>
</reference>
<reference evidence="2" key="1">
    <citation type="submission" date="2022-11" db="EMBL/GenBank/DDBJ databases">
        <authorList>
            <person name="Hyden B.L."/>
            <person name="Feng K."/>
            <person name="Yates T."/>
            <person name="Jawdy S."/>
            <person name="Smart L.B."/>
            <person name="Muchero W."/>
        </authorList>
    </citation>
    <scope>NUCLEOTIDE SEQUENCE</scope>
    <source>
        <tissue evidence="2">Shoot tip</tissue>
    </source>
</reference>
<sequence length="132" mass="14811">MKIPKLMFSFLLLALTVISFQTAIDAQGPKDAVVDSNDNEVLMGFDYYIAVTSPFDGMSLAREASCPPPVVHRNNLSLLPIKFLVGGRFQRQRCPSRHNLVNLALQNCYRFPLKCLSPDPESTDSIQPRRQT</sequence>
<dbReference type="AlphaFoldDB" id="A0A9Q0QC36"/>
<proteinExistence type="predicted"/>
<accession>A0A9Q0QC36</accession>
<dbReference type="EMBL" id="JAPFFL010000009">
    <property type="protein sequence ID" value="KAJ6703891.1"/>
    <property type="molecule type" value="Genomic_DNA"/>
</dbReference>
<feature type="signal peptide" evidence="1">
    <location>
        <begin position="1"/>
        <end position="26"/>
    </location>
</feature>
<keyword evidence="3" id="KW-1185">Reference proteome</keyword>
<name>A0A9Q0QC36_SALVM</name>
<dbReference type="Proteomes" id="UP001151529">
    <property type="component" value="Chromosome 3"/>
</dbReference>
<evidence type="ECO:0000256" key="1">
    <source>
        <dbReference type="SAM" id="SignalP"/>
    </source>
</evidence>
<organism evidence="2 3">
    <name type="scientific">Salix viminalis</name>
    <name type="common">Common osier</name>
    <name type="synonym">Basket willow</name>
    <dbReference type="NCBI Taxonomy" id="40686"/>
    <lineage>
        <taxon>Eukaryota</taxon>
        <taxon>Viridiplantae</taxon>
        <taxon>Streptophyta</taxon>
        <taxon>Embryophyta</taxon>
        <taxon>Tracheophyta</taxon>
        <taxon>Spermatophyta</taxon>
        <taxon>Magnoliopsida</taxon>
        <taxon>eudicotyledons</taxon>
        <taxon>Gunneridae</taxon>
        <taxon>Pentapetalae</taxon>
        <taxon>rosids</taxon>
        <taxon>fabids</taxon>
        <taxon>Malpighiales</taxon>
        <taxon>Salicaceae</taxon>
        <taxon>Saliceae</taxon>
        <taxon>Salix</taxon>
    </lineage>
</organism>